<feature type="region of interest" description="Disordered" evidence="1">
    <location>
        <begin position="1"/>
        <end position="30"/>
    </location>
</feature>
<reference evidence="2 3" key="1">
    <citation type="submission" date="2019-09" db="EMBL/GenBank/DDBJ databases">
        <title>Genome sequencing of Ng87 strain.</title>
        <authorList>
            <person name="Karasev E.S."/>
            <person name="Andronov E."/>
        </authorList>
    </citation>
    <scope>NUCLEOTIDE SEQUENCE [LARGE SCALE GENOMIC DNA]</scope>
    <source>
        <strain evidence="2 3">Ng87</strain>
    </source>
</reference>
<accession>A0A6A1TYB1</accession>
<dbReference type="EMBL" id="VZUL01000002">
    <property type="protein sequence ID" value="KAB1089468.1"/>
    <property type="molecule type" value="Genomic_DNA"/>
</dbReference>
<sequence>MVKHAPVEVPPEARKPCPELTPKPTSDLSDEQVLENWASDRTARNVCETRRAAAVAAADAAGVAR</sequence>
<protein>
    <submittedName>
        <fullName evidence="2">Uncharacterized protein</fullName>
    </submittedName>
</protein>
<proteinExistence type="predicted"/>
<evidence type="ECO:0000256" key="1">
    <source>
        <dbReference type="SAM" id="MobiDB-lite"/>
    </source>
</evidence>
<evidence type="ECO:0000313" key="3">
    <source>
        <dbReference type="Proteomes" id="UP000386575"/>
    </source>
</evidence>
<name>A0A6A1TYB1_NEOGA</name>
<organism evidence="2 3">
    <name type="scientific">Neorhizobium galegae</name>
    <name type="common">Rhizobium galegae</name>
    <dbReference type="NCBI Taxonomy" id="399"/>
    <lineage>
        <taxon>Bacteria</taxon>
        <taxon>Pseudomonadati</taxon>
        <taxon>Pseudomonadota</taxon>
        <taxon>Alphaproteobacteria</taxon>
        <taxon>Hyphomicrobiales</taxon>
        <taxon>Rhizobiaceae</taxon>
        <taxon>Rhizobium/Agrobacterium group</taxon>
        <taxon>Neorhizobium</taxon>
    </lineage>
</organism>
<dbReference type="AlphaFoldDB" id="A0A6A1TYB1"/>
<gene>
    <name evidence="2" type="ORF">F4V91_13430</name>
</gene>
<comment type="caution">
    <text evidence="2">The sequence shown here is derived from an EMBL/GenBank/DDBJ whole genome shotgun (WGS) entry which is preliminary data.</text>
</comment>
<dbReference type="Proteomes" id="UP000386575">
    <property type="component" value="Unassembled WGS sequence"/>
</dbReference>
<evidence type="ECO:0000313" key="2">
    <source>
        <dbReference type="EMBL" id="KAB1089468.1"/>
    </source>
</evidence>